<gene>
    <name evidence="1" type="ORF">SLEP1_g58949</name>
</gene>
<evidence type="ECO:0000313" key="2">
    <source>
        <dbReference type="Proteomes" id="UP001054252"/>
    </source>
</evidence>
<accession>A0AAV5MUH4</accession>
<feature type="non-terminal residue" evidence="1">
    <location>
        <position position="1"/>
    </location>
</feature>
<sequence>GFSCALLLGLRAERRLFLPMVSLWHRSSFIPSFFFPSLPPLDLLLSLVVVLLWKLQPKGPQGNGFLGFLEFTSVDFRRLRLELILSGSNLVNLIQTNSRSTSQSSKERDAISKASYGLCGKLDFQVGKGTLVSLMSFDSMGLKRIDKDGNMIESIWRLGVPWNSTPGFDRTQALGSLEPDEPSAEFIEPKRWVLGQK</sequence>
<reference evidence="1 2" key="1">
    <citation type="journal article" date="2021" name="Commun. Biol.">
        <title>The genome of Shorea leprosula (Dipterocarpaceae) highlights the ecological relevance of drought in aseasonal tropical rainforests.</title>
        <authorList>
            <person name="Ng K.K.S."/>
            <person name="Kobayashi M.J."/>
            <person name="Fawcett J.A."/>
            <person name="Hatakeyama M."/>
            <person name="Paape T."/>
            <person name="Ng C.H."/>
            <person name="Ang C.C."/>
            <person name="Tnah L.H."/>
            <person name="Lee C.T."/>
            <person name="Nishiyama T."/>
            <person name="Sese J."/>
            <person name="O'Brien M.J."/>
            <person name="Copetti D."/>
            <person name="Mohd Noor M.I."/>
            <person name="Ong R.C."/>
            <person name="Putra M."/>
            <person name="Sireger I.Z."/>
            <person name="Indrioko S."/>
            <person name="Kosugi Y."/>
            <person name="Izuno A."/>
            <person name="Isagi Y."/>
            <person name="Lee S.L."/>
            <person name="Shimizu K.K."/>
        </authorList>
    </citation>
    <scope>NUCLEOTIDE SEQUENCE [LARGE SCALE GENOMIC DNA]</scope>
    <source>
        <strain evidence="1">214</strain>
    </source>
</reference>
<protein>
    <submittedName>
        <fullName evidence="1">Uncharacterized protein</fullName>
    </submittedName>
</protein>
<dbReference type="AlphaFoldDB" id="A0AAV5MUH4"/>
<proteinExistence type="predicted"/>
<evidence type="ECO:0000313" key="1">
    <source>
        <dbReference type="EMBL" id="GKV52361.1"/>
    </source>
</evidence>
<comment type="caution">
    <text evidence="1">The sequence shown here is derived from an EMBL/GenBank/DDBJ whole genome shotgun (WGS) entry which is preliminary data.</text>
</comment>
<keyword evidence="2" id="KW-1185">Reference proteome</keyword>
<dbReference type="Proteomes" id="UP001054252">
    <property type="component" value="Unassembled WGS sequence"/>
</dbReference>
<name>A0AAV5MUH4_9ROSI</name>
<organism evidence="1 2">
    <name type="scientific">Rubroshorea leprosula</name>
    <dbReference type="NCBI Taxonomy" id="152421"/>
    <lineage>
        <taxon>Eukaryota</taxon>
        <taxon>Viridiplantae</taxon>
        <taxon>Streptophyta</taxon>
        <taxon>Embryophyta</taxon>
        <taxon>Tracheophyta</taxon>
        <taxon>Spermatophyta</taxon>
        <taxon>Magnoliopsida</taxon>
        <taxon>eudicotyledons</taxon>
        <taxon>Gunneridae</taxon>
        <taxon>Pentapetalae</taxon>
        <taxon>rosids</taxon>
        <taxon>malvids</taxon>
        <taxon>Malvales</taxon>
        <taxon>Dipterocarpaceae</taxon>
        <taxon>Rubroshorea</taxon>
    </lineage>
</organism>
<dbReference type="EMBL" id="BPVZ01000683">
    <property type="protein sequence ID" value="GKV52361.1"/>
    <property type="molecule type" value="Genomic_DNA"/>
</dbReference>